<dbReference type="Pfam" id="PF19296">
    <property type="entry name" value="RelA_AH_RIS"/>
    <property type="match status" value="1"/>
</dbReference>
<dbReference type="GO" id="GO:0008893">
    <property type="term" value="F:guanosine-3',5'-bis(diphosphate) 3'-diphosphatase activity"/>
    <property type="evidence" value="ECO:0007669"/>
    <property type="project" value="UniProtKB-EC"/>
</dbReference>
<evidence type="ECO:0000256" key="2">
    <source>
        <dbReference type="ARBA" id="ARBA00014315"/>
    </source>
</evidence>
<evidence type="ECO:0000259" key="11">
    <source>
        <dbReference type="PROSITE" id="PS51880"/>
    </source>
</evidence>
<dbReference type="PROSITE" id="PS51880">
    <property type="entry name" value="TGS"/>
    <property type="match status" value="1"/>
</dbReference>
<dbReference type="SUPFAM" id="SSF109604">
    <property type="entry name" value="HD-domain/PDEase-like"/>
    <property type="match status" value="1"/>
</dbReference>
<evidence type="ECO:0000259" key="9">
    <source>
        <dbReference type="PROSITE" id="PS51671"/>
    </source>
</evidence>
<comment type="catalytic activity">
    <reaction evidence="6">
        <text>GTP + ATP = guanosine 3'-diphosphate 5'-triphosphate + AMP</text>
        <dbReference type="Rhea" id="RHEA:22088"/>
        <dbReference type="ChEBI" id="CHEBI:30616"/>
        <dbReference type="ChEBI" id="CHEBI:37565"/>
        <dbReference type="ChEBI" id="CHEBI:142410"/>
        <dbReference type="ChEBI" id="CHEBI:456215"/>
        <dbReference type="EC" id="2.7.6.5"/>
    </reaction>
</comment>
<dbReference type="SUPFAM" id="SSF81301">
    <property type="entry name" value="Nucleotidyltransferase"/>
    <property type="match status" value="1"/>
</dbReference>
<dbReference type="EC" id="2.7.6.5" evidence="1"/>
<dbReference type="EMBL" id="JAGILA010000002">
    <property type="protein sequence ID" value="MBP2235100.1"/>
    <property type="molecule type" value="Genomic_DNA"/>
</dbReference>
<dbReference type="InterPro" id="IPR004095">
    <property type="entry name" value="TGS"/>
</dbReference>
<evidence type="ECO:0000256" key="6">
    <source>
        <dbReference type="ARBA" id="ARBA00048244"/>
    </source>
</evidence>
<dbReference type="Proteomes" id="UP000730739">
    <property type="component" value="Unassembled WGS sequence"/>
</dbReference>
<dbReference type="InterPro" id="IPR033655">
    <property type="entry name" value="TGS_RelA/SpoT"/>
</dbReference>
<evidence type="ECO:0000256" key="4">
    <source>
        <dbReference type="ARBA" id="ARBA00029754"/>
    </source>
</evidence>
<dbReference type="InterPro" id="IPR045600">
    <property type="entry name" value="RelA/SpoT_AH_RIS"/>
</dbReference>
<organism evidence="12 13">
    <name type="scientific">Sinorhizobium kostiense</name>
    <dbReference type="NCBI Taxonomy" id="76747"/>
    <lineage>
        <taxon>Bacteria</taxon>
        <taxon>Pseudomonadati</taxon>
        <taxon>Pseudomonadota</taxon>
        <taxon>Alphaproteobacteria</taxon>
        <taxon>Hyphomicrobiales</taxon>
        <taxon>Rhizobiaceae</taxon>
        <taxon>Sinorhizobium/Ensifer group</taxon>
        <taxon>Sinorhizobium</taxon>
    </lineage>
</organism>
<gene>
    <name evidence="12" type="ORF">J2Z31_001592</name>
</gene>
<dbReference type="SMART" id="SM00954">
    <property type="entry name" value="RelA_SpoT"/>
    <property type="match status" value="1"/>
</dbReference>
<dbReference type="CDD" id="cd00077">
    <property type="entry name" value="HDc"/>
    <property type="match status" value="1"/>
</dbReference>
<dbReference type="CDD" id="cd04876">
    <property type="entry name" value="ACT_RelA-SpoT"/>
    <property type="match status" value="1"/>
</dbReference>
<evidence type="ECO:0000256" key="5">
    <source>
        <dbReference type="ARBA" id="ARBA00032407"/>
    </source>
</evidence>
<dbReference type="SMART" id="SM00471">
    <property type="entry name" value="HDc"/>
    <property type="match status" value="1"/>
</dbReference>
<keyword evidence="12" id="KW-0378">Hydrolase</keyword>
<evidence type="ECO:0000256" key="7">
    <source>
        <dbReference type="RuleBase" id="RU003847"/>
    </source>
</evidence>
<evidence type="ECO:0000256" key="1">
    <source>
        <dbReference type="ARBA" id="ARBA00013251"/>
    </source>
</evidence>
<keyword evidence="8" id="KW-0175">Coiled coil</keyword>
<dbReference type="InterPro" id="IPR043519">
    <property type="entry name" value="NT_sf"/>
</dbReference>
<comment type="caution">
    <text evidence="12">The sequence shown here is derived from an EMBL/GenBank/DDBJ whole genome shotgun (WGS) entry which is preliminary data.</text>
</comment>
<feature type="coiled-coil region" evidence="8">
    <location>
        <begin position="195"/>
        <end position="222"/>
    </location>
</feature>
<comment type="similarity">
    <text evidence="7">Belongs to the relA/spoT family.</text>
</comment>
<dbReference type="InterPro" id="IPR003607">
    <property type="entry name" value="HD/PDEase_dom"/>
</dbReference>
<comment type="function">
    <text evidence="7">In eubacteria ppGpp (guanosine 3'-diphosphate 5'-diphosphate) is a mediator of the stringent response that coordinates a variety of cellular activities in response to changes in nutritional abundance.</text>
</comment>
<evidence type="ECO:0000313" key="12">
    <source>
        <dbReference type="EMBL" id="MBP2235100.1"/>
    </source>
</evidence>
<dbReference type="Pfam" id="PF02824">
    <property type="entry name" value="TGS"/>
    <property type="match status" value="1"/>
</dbReference>
<dbReference type="CDD" id="cd01668">
    <property type="entry name" value="TGS_RSH"/>
    <property type="match status" value="1"/>
</dbReference>
<feature type="domain" description="HD" evidence="10">
    <location>
        <begin position="45"/>
        <end position="144"/>
    </location>
</feature>
<accession>A0ABS4QWS4</accession>
<dbReference type="Gene3D" id="3.30.70.260">
    <property type="match status" value="1"/>
</dbReference>
<dbReference type="Gene3D" id="1.10.3210.10">
    <property type="entry name" value="Hypothetical protein af1432"/>
    <property type="match status" value="1"/>
</dbReference>
<dbReference type="InterPro" id="IPR006674">
    <property type="entry name" value="HD_domain"/>
</dbReference>
<dbReference type="SUPFAM" id="SSF81271">
    <property type="entry name" value="TGS-like"/>
    <property type="match status" value="1"/>
</dbReference>
<dbReference type="Gene3D" id="3.30.460.10">
    <property type="entry name" value="Beta Polymerase, domain 2"/>
    <property type="match status" value="1"/>
</dbReference>
<keyword evidence="3" id="KW-0547">Nucleotide-binding</keyword>
<dbReference type="PANTHER" id="PTHR21262">
    <property type="entry name" value="GUANOSINE-3',5'-BIS DIPHOSPHATE 3'-PYROPHOSPHOHYDROLASE"/>
    <property type="match status" value="1"/>
</dbReference>
<proteinExistence type="inferred from homology"/>
<dbReference type="Pfam" id="PF13328">
    <property type="entry name" value="HD_4"/>
    <property type="match status" value="1"/>
</dbReference>
<dbReference type="InterPro" id="IPR002912">
    <property type="entry name" value="ACT_dom"/>
</dbReference>
<dbReference type="Gene3D" id="3.10.20.30">
    <property type="match status" value="1"/>
</dbReference>
<dbReference type="PANTHER" id="PTHR21262:SF36">
    <property type="entry name" value="BIFUNCTIONAL (P)PPGPP SYNTHASE_HYDROLASE SPOT"/>
    <property type="match status" value="1"/>
</dbReference>
<reference evidence="12 13" key="1">
    <citation type="submission" date="2021-03" db="EMBL/GenBank/DDBJ databases">
        <title>Genomic Encyclopedia of Type Strains, Phase IV (KMG-IV): sequencing the most valuable type-strain genomes for metagenomic binning, comparative biology and taxonomic classification.</title>
        <authorList>
            <person name="Goeker M."/>
        </authorList>
    </citation>
    <scope>NUCLEOTIDE SEQUENCE [LARGE SCALE GENOMIC DNA]</scope>
    <source>
        <strain evidence="12 13">DSM 13372</strain>
    </source>
</reference>
<feature type="domain" description="ACT" evidence="9">
    <location>
        <begin position="667"/>
        <end position="741"/>
    </location>
</feature>
<name>A0ABS4QWS4_9HYPH</name>
<evidence type="ECO:0000256" key="8">
    <source>
        <dbReference type="SAM" id="Coils"/>
    </source>
</evidence>
<evidence type="ECO:0000313" key="13">
    <source>
        <dbReference type="Proteomes" id="UP000730739"/>
    </source>
</evidence>
<dbReference type="SUPFAM" id="SSF55021">
    <property type="entry name" value="ACT-like"/>
    <property type="match status" value="1"/>
</dbReference>
<dbReference type="CDD" id="cd05399">
    <property type="entry name" value="NT_Rel-Spo_like"/>
    <property type="match status" value="1"/>
</dbReference>
<dbReference type="InterPro" id="IPR012675">
    <property type="entry name" value="Beta-grasp_dom_sf"/>
</dbReference>
<dbReference type="PROSITE" id="PS51671">
    <property type="entry name" value="ACT"/>
    <property type="match status" value="1"/>
</dbReference>
<keyword evidence="3" id="KW-0342">GTP-binding</keyword>
<feature type="domain" description="TGS" evidence="11">
    <location>
        <begin position="391"/>
        <end position="452"/>
    </location>
</feature>
<protein>
    <recommendedName>
        <fullName evidence="2">GTP pyrophosphokinase rsh</fullName>
        <ecNumber evidence="1">2.7.6.5</ecNumber>
    </recommendedName>
    <alternativeName>
        <fullName evidence="5">(p)ppGpp synthase</fullName>
    </alternativeName>
    <alternativeName>
        <fullName evidence="4">ATP:GTP 3'-pyrophosphotransferase</fullName>
    </alternativeName>
</protein>
<dbReference type="NCBIfam" id="TIGR00691">
    <property type="entry name" value="spoT_relA"/>
    <property type="match status" value="1"/>
</dbReference>
<dbReference type="InterPro" id="IPR004811">
    <property type="entry name" value="RelA/Spo_fam"/>
</dbReference>
<dbReference type="Pfam" id="PF13291">
    <property type="entry name" value="ACT_4"/>
    <property type="match status" value="1"/>
</dbReference>
<dbReference type="InterPro" id="IPR012676">
    <property type="entry name" value="TGS-like"/>
</dbReference>
<dbReference type="InterPro" id="IPR007685">
    <property type="entry name" value="RelA_SpoT"/>
</dbReference>
<keyword evidence="13" id="KW-1185">Reference proteome</keyword>
<evidence type="ECO:0000256" key="3">
    <source>
        <dbReference type="ARBA" id="ARBA00023134"/>
    </source>
</evidence>
<dbReference type="InterPro" id="IPR045865">
    <property type="entry name" value="ACT-like_dom_sf"/>
</dbReference>
<dbReference type="PROSITE" id="PS51831">
    <property type="entry name" value="HD"/>
    <property type="match status" value="1"/>
</dbReference>
<sequence length="741" mass="83590">MMRQYELVEHVQKYKPDVNEALLNKAYVYAMQKHGQQKRASGDPYISHPLEVAAILTEMHLDESTIAVALLHDTIEDTTATRQEIDELFGEDIGALVEGLTKIKKLDLVTKKAKQAENLRKLLLAISDDVRVLLVKLADRLHNMRTLDHMSAEKRARISEETMDIYAPLAGRMGMQDMREELENLAFRHINPEAYETVTRRLQELSLRNEGLIKKIEEELSELLEAEGLKNAHVKGRQKKPYSVFRKMQSKSLSFEQLSDVWGFRIIVDDIPSCYRALGIVHTRWRVVPGRFKDYISTPKQNDYQSLHTTIIGPSRQRIELQIRTKRMHEIAEYGIAAHAIYKDRDSVSGDATRSPTSNAYAWLRRTIESLAEGDNPEEFLEHTKLELFQDQVFCFTPKGQLIALPRGATPIDFAYAVHTNIGDTCVGAKINGRIMPLVTRLNNGDEVEIIRSGIQVPPPAWEEIVVTGKARAAIRRATRAAVRKQYAGLGYRILERTFERAGKTFSREALKPVLHRLGQKEIEDAIAAVGRGELSSLDVLRAVFPDHQDERVTVKPSADDGWFNMRSAAGMVFKLPGHSKEAVAGQKGEGPEALPIRGLSGNAEVHFSPAGAVPGDRIVGIMDKEKGITIYPIQSPILQKFDEEPERWIDVRWDLDEANNSRFMARIAVSALNEPGTLAEIAQAIATTDVNIRSLSMGRVAADFSEMQFDLEVWDLRQLNHLMTQLKELPSISLVKRLFE</sequence>
<evidence type="ECO:0000259" key="10">
    <source>
        <dbReference type="PROSITE" id="PS51831"/>
    </source>
</evidence>
<dbReference type="Pfam" id="PF04607">
    <property type="entry name" value="RelA_SpoT"/>
    <property type="match status" value="1"/>
</dbReference>
<dbReference type="RefSeq" id="WP_209601350.1">
    <property type="nucleotide sequence ID" value="NZ_JAGILA010000002.1"/>
</dbReference>